<gene>
    <name evidence="3" type="ORF">AO501_11730</name>
</gene>
<dbReference type="InterPro" id="IPR024516">
    <property type="entry name" value="Mce_C"/>
</dbReference>
<dbReference type="GO" id="GO:0005576">
    <property type="term" value="C:extracellular region"/>
    <property type="evidence" value="ECO:0007669"/>
    <property type="project" value="TreeGrafter"/>
</dbReference>
<dbReference type="EMBL" id="LKTM01000101">
    <property type="protein sequence ID" value="KQH79458.1"/>
    <property type="molecule type" value="Genomic_DNA"/>
</dbReference>
<dbReference type="RefSeq" id="WP_055577666.1">
    <property type="nucleotide sequence ID" value="NZ_LKTM01000101.1"/>
</dbReference>
<evidence type="ECO:0000313" key="3">
    <source>
        <dbReference type="EMBL" id="KQH79458.1"/>
    </source>
</evidence>
<reference evidence="3 4" key="1">
    <citation type="submission" date="2015-10" db="EMBL/GenBank/DDBJ databases">
        <title>Mycobacterium gordonae draft genome assembly.</title>
        <authorList>
            <person name="Ustinova V."/>
            <person name="Smirnova T."/>
            <person name="Blagodatskikh K."/>
            <person name="Varlamov D."/>
            <person name="Larionova E."/>
            <person name="Chernousova L."/>
        </authorList>
    </citation>
    <scope>NUCLEOTIDE SEQUENCE [LARGE SCALE GENOMIC DNA]</scope>
    <source>
        <strain evidence="3 4">CTRI 14-8773</strain>
    </source>
</reference>
<dbReference type="Pfam" id="PF02470">
    <property type="entry name" value="MlaD"/>
    <property type="match status" value="1"/>
</dbReference>
<protein>
    <submittedName>
        <fullName evidence="3">Mammalian cell entry protein</fullName>
    </submittedName>
</protein>
<dbReference type="GO" id="GO:0051701">
    <property type="term" value="P:biological process involved in interaction with host"/>
    <property type="evidence" value="ECO:0007669"/>
    <property type="project" value="TreeGrafter"/>
</dbReference>
<name>A0A0Q2LUJ2_MYCGO</name>
<evidence type="ECO:0000313" key="4">
    <source>
        <dbReference type="Proteomes" id="UP000051677"/>
    </source>
</evidence>
<dbReference type="AlphaFoldDB" id="A0A0Q2LUJ2"/>
<dbReference type="Proteomes" id="UP000051677">
    <property type="component" value="Unassembled WGS sequence"/>
</dbReference>
<dbReference type="InterPro" id="IPR003399">
    <property type="entry name" value="Mce/MlaD"/>
</dbReference>
<dbReference type="PANTHER" id="PTHR33371:SF17">
    <property type="entry name" value="MCE-FAMILY PROTEIN MCE1B"/>
    <property type="match status" value="1"/>
</dbReference>
<dbReference type="InterPro" id="IPR052336">
    <property type="entry name" value="MlaD_Phospholipid_Transporter"/>
</dbReference>
<evidence type="ECO:0000259" key="1">
    <source>
        <dbReference type="Pfam" id="PF02470"/>
    </source>
</evidence>
<dbReference type="STRING" id="1778.A9W97_04070"/>
<dbReference type="Pfam" id="PF11887">
    <property type="entry name" value="Mce4_CUP1"/>
    <property type="match status" value="1"/>
</dbReference>
<sequence>MKKLARQVFWLTTFTAVATVCAILLLTALRSPVNGAVSHYSATFTDVSGLDVGNDVRISGVQVGKVEGIQLEGRTARVDFSALNEHPVYRNTIAAVRYQNLLGQRYVELVQTASSGERAGQRLPEGSAIPVGQTVPSFDITKLFNGFRPVFQTLDAAQLNQFGENLLRLIQGDDTGIGPVLRDLDVISKYAVNRQAVITLLLHNLSDLSHDLGGKSQQLFNLINALNDALATFTSKAEQFRTSIDIELPMMRSLVQVLQTAERGFDASTSPLYGMATRMFPQTPTVIAGLSLTPTLIQGLRDSLVDDERPAYTCSNGEVQLPGIGEVSFAHQGLVVCR</sequence>
<comment type="caution">
    <text evidence="3">The sequence shown here is derived from an EMBL/GenBank/DDBJ whole genome shotgun (WGS) entry which is preliminary data.</text>
</comment>
<dbReference type="PANTHER" id="PTHR33371">
    <property type="entry name" value="INTERMEMBRANE PHOSPHOLIPID TRANSPORT SYSTEM BINDING PROTEIN MLAD-RELATED"/>
    <property type="match status" value="1"/>
</dbReference>
<organism evidence="3 4">
    <name type="scientific">Mycobacterium gordonae</name>
    <dbReference type="NCBI Taxonomy" id="1778"/>
    <lineage>
        <taxon>Bacteria</taxon>
        <taxon>Bacillati</taxon>
        <taxon>Actinomycetota</taxon>
        <taxon>Actinomycetes</taxon>
        <taxon>Mycobacteriales</taxon>
        <taxon>Mycobacteriaceae</taxon>
        <taxon>Mycobacterium</taxon>
    </lineage>
</organism>
<dbReference type="OrthoDB" id="338143at2"/>
<evidence type="ECO:0000259" key="2">
    <source>
        <dbReference type="Pfam" id="PF11887"/>
    </source>
</evidence>
<feature type="domain" description="Mammalian cell entry C-terminal" evidence="2">
    <location>
        <begin position="120"/>
        <end position="263"/>
    </location>
</feature>
<dbReference type="InterPro" id="IPR005693">
    <property type="entry name" value="Mce"/>
</dbReference>
<accession>A0A0Q2LUJ2</accession>
<dbReference type="NCBIfam" id="TIGR00996">
    <property type="entry name" value="Mtu_fam_mce"/>
    <property type="match status" value="1"/>
</dbReference>
<feature type="domain" description="Mce/MlaD" evidence="1">
    <location>
        <begin position="39"/>
        <end position="110"/>
    </location>
</feature>
<proteinExistence type="predicted"/>